<evidence type="ECO:0000256" key="1">
    <source>
        <dbReference type="ARBA" id="ARBA00004123"/>
    </source>
</evidence>
<dbReference type="GO" id="GO:0034657">
    <property type="term" value="C:GID complex"/>
    <property type="evidence" value="ECO:0007669"/>
    <property type="project" value="TreeGrafter"/>
</dbReference>
<evidence type="ECO:0008006" key="7">
    <source>
        <dbReference type="Google" id="ProtNLM"/>
    </source>
</evidence>
<evidence type="ECO:0000256" key="2">
    <source>
        <dbReference type="ARBA" id="ARBA00004496"/>
    </source>
</evidence>
<dbReference type="GO" id="GO:0005634">
    <property type="term" value="C:nucleus"/>
    <property type="evidence" value="ECO:0007669"/>
    <property type="project" value="UniProtKB-SubCell"/>
</dbReference>
<evidence type="ECO:0000256" key="5">
    <source>
        <dbReference type="ARBA" id="ARBA00023242"/>
    </source>
</evidence>
<comment type="subcellular location">
    <subcellularLocation>
        <location evidence="2">Cytoplasm</location>
    </subcellularLocation>
    <subcellularLocation>
        <location evidence="1">Nucleus</location>
    </subcellularLocation>
</comment>
<dbReference type="PANTHER" id="PTHR15651:SF7">
    <property type="entry name" value="ARMADILLO REPEAT-CONTAINING PROTEIN 8"/>
    <property type="match status" value="1"/>
</dbReference>
<dbReference type="GO" id="GO:0005737">
    <property type="term" value="C:cytoplasm"/>
    <property type="evidence" value="ECO:0007669"/>
    <property type="project" value="UniProtKB-SubCell"/>
</dbReference>
<name>A0A0H5R934_9EUKA</name>
<protein>
    <recommendedName>
        <fullName evidence="7">Armadillo repeat-containing protein 8</fullName>
    </recommendedName>
</protein>
<organism evidence="6">
    <name type="scientific">Spongospora subterranea</name>
    <dbReference type="NCBI Taxonomy" id="70186"/>
    <lineage>
        <taxon>Eukaryota</taxon>
        <taxon>Sar</taxon>
        <taxon>Rhizaria</taxon>
        <taxon>Endomyxa</taxon>
        <taxon>Phytomyxea</taxon>
        <taxon>Plasmodiophorida</taxon>
        <taxon>Plasmodiophoridae</taxon>
        <taxon>Spongospora</taxon>
    </lineage>
</organism>
<keyword evidence="4" id="KW-0677">Repeat</keyword>
<evidence type="ECO:0000313" key="6">
    <source>
        <dbReference type="EMBL" id="CRZ10640.1"/>
    </source>
</evidence>
<dbReference type="AlphaFoldDB" id="A0A0H5R934"/>
<proteinExistence type="predicted"/>
<dbReference type="PANTHER" id="PTHR15651">
    <property type="entry name" value="ARMADILLO REPEAT-CONTAINING PROTEIN 8"/>
    <property type="match status" value="1"/>
</dbReference>
<reference evidence="6" key="1">
    <citation type="submission" date="2015-04" db="EMBL/GenBank/DDBJ databases">
        <title>The genome sequence of the plant pathogenic Rhizarian Plasmodiophora brassicae reveals insights in its biotrophic life cycle and the origin of chitin synthesis.</title>
        <authorList>
            <person name="Schwelm A."/>
            <person name="Fogelqvist J."/>
            <person name="Knaust A."/>
            <person name="Julke S."/>
            <person name="Lilja T."/>
            <person name="Dhandapani V."/>
            <person name="Bonilla-Rosso G."/>
            <person name="Karlsson M."/>
            <person name="Shevchenko A."/>
            <person name="Choi S.R."/>
            <person name="Kim H.G."/>
            <person name="Park J.Y."/>
            <person name="Lim Y.P."/>
            <person name="Ludwig-Muller J."/>
            <person name="Dixelius C."/>
        </authorList>
    </citation>
    <scope>NUCLEOTIDE SEQUENCE</scope>
    <source>
        <tissue evidence="6">Potato root galls</tissue>
    </source>
</reference>
<dbReference type="InterPro" id="IPR038739">
    <property type="entry name" value="ARMC8/Vid28"/>
</dbReference>
<sequence length="662" mass="73350">MGINIDDDVLFQDTAWSVQYLDQSDDGLRKLRNMLVGDRHRKEQFLSGGGITHLLSILSEKCNDDKHLSLQYAAEALTSIAFQKEAAVRLHQLGVCNAVRNVISSVAISSETTLSLLKLLERTIEAAEAKLELPRAELFRLVFTENFQIARLALSLLSRAFPLDSDHQVIAVLQFVSSQIDVLPPFPLPYLDFLLESLRYVPALCVNCYNTRALSYYLMHTDRDVRLRAAQCVALAPVSVSISGSEMKQLDLQCLSMLELCLYSSQNYDCVCSAFAAVFERCPSFPVNIQKVLPHLFLNVSSSNPGPTLALLAALASASEPIRVRIASSASVLTAIQVLKSSDFDARQAASSLFKSLSRSVRVVRLQLLSTNVMKSLFECLHESAECARYSTKQPISGTSIYQENSDLLRLAATITAAIANLLIEFGSLPKNQVSSENILLLVSGTCSFCQEVRLYSTWALKNLLFKPDITIFTSVTQCLSVQALQNLLKAESVGIQLQAVGLLRNVFHPNTSGTISTADVIALGGCIGDLMHSSNDFIILECLTALVNMSSGNRAHKFAVMQCGMIIERAQNCLDHPWPEIRLSAIMVFENLFCRTCIFRKRRTKEHALIEALLTTGLKHKIMLLLERETSNYDIEARAAKVIICIEKCLHVLMDLKKQFS</sequence>
<evidence type="ECO:0000256" key="3">
    <source>
        <dbReference type="ARBA" id="ARBA00022490"/>
    </source>
</evidence>
<accession>A0A0H5R934</accession>
<dbReference type="EMBL" id="HACM01010198">
    <property type="protein sequence ID" value="CRZ10640.1"/>
    <property type="molecule type" value="Transcribed_RNA"/>
</dbReference>
<dbReference type="GO" id="GO:0043161">
    <property type="term" value="P:proteasome-mediated ubiquitin-dependent protein catabolic process"/>
    <property type="evidence" value="ECO:0007669"/>
    <property type="project" value="TreeGrafter"/>
</dbReference>
<dbReference type="InterPro" id="IPR011989">
    <property type="entry name" value="ARM-like"/>
</dbReference>
<dbReference type="SUPFAM" id="SSF48371">
    <property type="entry name" value="ARM repeat"/>
    <property type="match status" value="2"/>
</dbReference>
<evidence type="ECO:0000256" key="4">
    <source>
        <dbReference type="ARBA" id="ARBA00022737"/>
    </source>
</evidence>
<dbReference type="InterPro" id="IPR016024">
    <property type="entry name" value="ARM-type_fold"/>
</dbReference>
<keyword evidence="5" id="KW-0539">Nucleus</keyword>
<dbReference type="Gene3D" id="1.25.10.10">
    <property type="entry name" value="Leucine-rich Repeat Variant"/>
    <property type="match status" value="2"/>
</dbReference>
<keyword evidence="3" id="KW-0963">Cytoplasm</keyword>